<comment type="caution">
    <text evidence="3">The sequence shown here is derived from an EMBL/GenBank/DDBJ whole genome shotgun (WGS) entry which is preliminary data.</text>
</comment>
<dbReference type="Proteomes" id="UP000559117">
    <property type="component" value="Unassembled WGS sequence"/>
</dbReference>
<dbReference type="PROSITE" id="PS51096">
    <property type="entry name" value="PTS_EIIA_TYPE_4"/>
    <property type="match status" value="1"/>
</dbReference>
<dbReference type="PANTHER" id="PTHR33799:SF1">
    <property type="entry name" value="PTS SYSTEM MANNOSE-SPECIFIC EIIAB COMPONENT-RELATED"/>
    <property type="match status" value="1"/>
</dbReference>
<evidence type="ECO:0000313" key="3">
    <source>
        <dbReference type="EMBL" id="MBB5335014.1"/>
    </source>
</evidence>
<dbReference type="InterPro" id="IPR036662">
    <property type="entry name" value="PTS_EIIA_man-typ_sf"/>
</dbReference>
<dbReference type="GO" id="GO:0009401">
    <property type="term" value="P:phosphoenolpyruvate-dependent sugar phosphotransferase system"/>
    <property type="evidence" value="ECO:0007669"/>
    <property type="project" value="InterPro"/>
</dbReference>
<sequence length="139" mass="15020">MLYVIMVSHGEFAPGLHTAVKMIAGDRENVLSTSLKDGMSADEYGDEFKKIIAPITSEDKIVLLADIVGGSPLTTAVNILNEKGLLINTKSFGGMNLPMALTVVLNEESFFAAASKELVQEGQNGIQEFKLEDEEDDDI</sequence>
<dbReference type="GO" id="GO:0016020">
    <property type="term" value="C:membrane"/>
    <property type="evidence" value="ECO:0007669"/>
    <property type="project" value="InterPro"/>
</dbReference>
<dbReference type="RefSeq" id="WP_183858838.1">
    <property type="nucleotide sequence ID" value="NZ_JACHFH010000001.1"/>
</dbReference>
<dbReference type="Pfam" id="PF03610">
    <property type="entry name" value="EIIA-man"/>
    <property type="match status" value="1"/>
</dbReference>
<keyword evidence="1" id="KW-0808">Transferase</keyword>
<dbReference type="GO" id="GO:0016740">
    <property type="term" value="F:transferase activity"/>
    <property type="evidence" value="ECO:0007669"/>
    <property type="project" value="UniProtKB-KW"/>
</dbReference>
<dbReference type="PANTHER" id="PTHR33799">
    <property type="entry name" value="PTS PERMEASE-RELATED-RELATED"/>
    <property type="match status" value="1"/>
</dbReference>
<dbReference type="Gene3D" id="3.40.50.510">
    <property type="entry name" value="Phosphotransferase system, mannose-type IIA component"/>
    <property type="match status" value="1"/>
</dbReference>
<reference evidence="3 4" key="1">
    <citation type="submission" date="2020-08" db="EMBL/GenBank/DDBJ databases">
        <title>Genomic Encyclopedia of Type Strains, Phase IV (KMG-IV): sequencing the most valuable type-strain genomes for metagenomic binning, comparative biology and taxonomic classification.</title>
        <authorList>
            <person name="Goeker M."/>
        </authorList>
    </citation>
    <scope>NUCLEOTIDE SEQUENCE [LARGE SCALE GENOMIC DNA]</scope>
    <source>
        <strain evidence="3 4">DSM 24661</strain>
    </source>
</reference>
<dbReference type="InterPro" id="IPR051471">
    <property type="entry name" value="Bacterial_PTS_sugar_comp"/>
</dbReference>
<protein>
    <submittedName>
        <fullName evidence="3">PTS system N-acetylgalactosamine-specific IIA component</fullName>
    </submittedName>
</protein>
<feature type="domain" description="PTS EIIA type-4" evidence="2">
    <location>
        <begin position="1"/>
        <end position="126"/>
    </location>
</feature>
<gene>
    <name evidence="3" type="ORF">HNR32_000114</name>
</gene>
<evidence type="ECO:0000313" key="4">
    <source>
        <dbReference type="Proteomes" id="UP000559117"/>
    </source>
</evidence>
<dbReference type="InterPro" id="IPR004701">
    <property type="entry name" value="PTS_EIIA_man-typ"/>
</dbReference>
<evidence type="ECO:0000259" key="2">
    <source>
        <dbReference type="PROSITE" id="PS51096"/>
    </source>
</evidence>
<dbReference type="AlphaFoldDB" id="A0A840UQA9"/>
<proteinExistence type="predicted"/>
<keyword evidence="4" id="KW-1185">Reference proteome</keyword>
<evidence type="ECO:0000256" key="1">
    <source>
        <dbReference type="ARBA" id="ARBA00022679"/>
    </source>
</evidence>
<dbReference type="EMBL" id="JACHFH010000001">
    <property type="protein sequence ID" value="MBB5335014.1"/>
    <property type="molecule type" value="Genomic_DNA"/>
</dbReference>
<name>A0A840UQA9_9FIRM</name>
<accession>A0A840UQA9</accession>
<organism evidence="3 4">
    <name type="scientific">Pectinatus brassicae</name>
    <dbReference type="NCBI Taxonomy" id="862415"/>
    <lineage>
        <taxon>Bacteria</taxon>
        <taxon>Bacillati</taxon>
        <taxon>Bacillota</taxon>
        <taxon>Negativicutes</taxon>
        <taxon>Selenomonadales</taxon>
        <taxon>Selenomonadaceae</taxon>
        <taxon>Pectinatus</taxon>
    </lineage>
</organism>
<dbReference type="SUPFAM" id="SSF53062">
    <property type="entry name" value="PTS system fructose IIA component-like"/>
    <property type="match status" value="1"/>
</dbReference>